<evidence type="ECO:0000256" key="2">
    <source>
        <dbReference type="ARBA" id="ARBA00022475"/>
    </source>
</evidence>
<dbReference type="InterPro" id="IPR052027">
    <property type="entry name" value="PspC"/>
</dbReference>
<evidence type="ECO:0000256" key="4">
    <source>
        <dbReference type="ARBA" id="ARBA00022989"/>
    </source>
</evidence>
<dbReference type="InterPro" id="IPR007168">
    <property type="entry name" value="Phageshock_PspC_N"/>
</dbReference>
<evidence type="ECO:0000313" key="9">
    <source>
        <dbReference type="Proteomes" id="UP000812277"/>
    </source>
</evidence>
<keyword evidence="3 6" id="KW-0812">Transmembrane</keyword>
<evidence type="ECO:0000256" key="5">
    <source>
        <dbReference type="ARBA" id="ARBA00023136"/>
    </source>
</evidence>
<comment type="caution">
    <text evidence="8">The sequence shown here is derived from an EMBL/GenBank/DDBJ whole genome shotgun (WGS) entry which is preliminary data.</text>
</comment>
<evidence type="ECO:0000313" key="8">
    <source>
        <dbReference type="EMBL" id="MBW7476059.1"/>
    </source>
</evidence>
<protein>
    <submittedName>
        <fullName evidence="8">PspC domain-containing protein</fullName>
    </submittedName>
</protein>
<comment type="subcellular location">
    <subcellularLocation>
        <location evidence="1">Cell membrane</location>
        <topology evidence="1">Single-pass membrane protein</topology>
    </subcellularLocation>
</comment>
<accession>A0ABS7D7Y9</accession>
<dbReference type="PANTHER" id="PTHR33885">
    <property type="entry name" value="PHAGE SHOCK PROTEIN C"/>
    <property type="match status" value="1"/>
</dbReference>
<evidence type="ECO:0000256" key="3">
    <source>
        <dbReference type="ARBA" id="ARBA00022692"/>
    </source>
</evidence>
<keyword evidence="9" id="KW-1185">Reference proteome</keyword>
<feature type="domain" description="Phage shock protein PspC N-terminal" evidence="7">
    <location>
        <begin position="2"/>
        <end position="60"/>
    </location>
</feature>
<evidence type="ECO:0000256" key="6">
    <source>
        <dbReference type="SAM" id="Phobius"/>
    </source>
</evidence>
<dbReference type="RefSeq" id="WP_219873301.1">
    <property type="nucleotide sequence ID" value="NZ_JAHZIJ010000010.1"/>
</dbReference>
<evidence type="ECO:0000259" key="7">
    <source>
        <dbReference type="Pfam" id="PF04024"/>
    </source>
</evidence>
<proteinExistence type="predicted"/>
<name>A0ABS7D7Y9_9BACL</name>
<evidence type="ECO:0000256" key="1">
    <source>
        <dbReference type="ARBA" id="ARBA00004162"/>
    </source>
</evidence>
<dbReference type="Pfam" id="PF04024">
    <property type="entry name" value="PspC"/>
    <property type="match status" value="1"/>
</dbReference>
<keyword evidence="2" id="KW-1003">Cell membrane</keyword>
<sequence>MKKLYLSRTDKKLTGLCGGVGQMFGIDPTIVRLLLVAVALFSFGSAFLIYIAASFIVPKEPGDAFNGGNPYSFNEFYQNR</sequence>
<feature type="transmembrane region" description="Helical" evidence="6">
    <location>
        <begin position="33"/>
        <end position="57"/>
    </location>
</feature>
<dbReference type="EMBL" id="JAHZIJ010000010">
    <property type="protein sequence ID" value="MBW7476059.1"/>
    <property type="molecule type" value="Genomic_DNA"/>
</dbReference>
<reference evidence="8 9" key="1">
    <citation type="submission" date="2021-07" db="EMBL/GenBank/DDBJ databases">
        <title>Paenibacillus radiodurans sp. nov., isolated from the southeastern edge of Tengger Desert.</title>
        <authorList>
            <person name="Zhang G."/>
        </authorList>
    </citation>
    <scope>NUCLEOTIDE SEQUENCE [LARGE SCALE GENOMIC DNA]</scope>
    <source>
        <strain evidence="8 9">DT7-4</strain>
    </source>
</reference>
<dbReference type="Proteomes" id="UP000812277">
    <property type="component" value="Unassembled WGS sequence"/>
</dbReference>
<gene>
    <name evidence="8" type="ORF">K0T92_15035</name>
</gene>
<dbReference type="PANTHER" id="PTHR33885:SF3">
    <property type="entry name" value="PHAGE SHOCK PROTEIN C"/>
    <property type="match status" value="1"/>
</dbReference>
<keyword evidence="5 6" id="KW-0472">Membrane</keyword>
<organism evidence="8 9">
    <name type="scientific">Paenibacillus oenotherae</name>
    <dbReference type="NCBI Taxonomy" id="1435645"/>
    <lineage>
        <taxon>Bacteria</taxon>
        <taxon>Bacillati</taxon>
        <taxon>Bacillota</taxon>
        <taxon>Bacilli</taxon>
        <taxon>Bacillales</taxon>
        <taxon>Paenibacillaceae</taxon>
        <taxon>Paenibacillus</taxon>
    </lineage>
</organism>
<keyword evidence="4 6" id="KW-1133">Transmembrane helix</keyword>